<dbReference type="Proteomes" id="UP001175001">
    <property type="component" value="Unassembled WGS sequence"/>
</dbReference>
<comment type="caution">
    <text evidence="1">The sequence shown here is derived from an EMBL/GenBank/DDBJ whole genome shotgun (WGS) entry which is preliminary data.</text>
</comment>
<gene>
    <name evidence="1" type="ORF">DIS24_g11120</name>
</gene>
<dbReference type="AlphaFoldDB" id="A0AA40C5A1"/>
<evidence type="ECO:0000313" key="1">
    <source>
        <dbReference type="EMBL" id="KAK0625565.1"/>
    </source>
</evidence>
<dbReference type="EMBL" id="JAUJDW010000144">
    <property type="protein sequence ID" value="KAK0625565.1"/>
    <property type="molecule type" value="Genomic_DNA"/>
</dbReference>
<name>A0AA40C5A1_9PEZI</name>
<sequence length="229" mass="25992">MCWSWLVKCKRFLVKATGVSQHLHAAGAYRSLMSTKIVDNLSRIASIGYNAIPLVTKETEAHFGNADEHVAVLDSPDLNSTKLSNVVLLKAKDAQAFKDHGHICTATGSIRVSTSHSSWLMAVTGRMRANVAFKDKHCWKKRIYTVAKDYEDIEFWILGEGAETFPHALFVTREFTMKHGLHEPVPRTFVLSRKGLRRSVPELSDRKYSSGLRSYRWKIADDQYRCHDP</sequence>
<accession>A0AA40C5A1</accession>
<protein>
    <submittedName>
        <fullName evidence="1">Uncharacterized protein</fullName>
    </submittedName>
</protein>
<evidence type="ECO:0000313" key="2">
    <source>
        <dbReference type="Proteomes" id="UP001175001"/>
    </source>
</evidence>
<keyword evidence="2" id="KW-1185">Reference proteome</keyword>
<reference evidence="1" key="1">
    <citation type="submission" date="2023-06" db="EMBL/GenBank/DDBJ databases">
        <title>Multi-omics analyses reveal the molecular pathogenesis toolkit of Lasiodiplodia hormozganensis, a cross-kingdom pathogen.</title>
        <authorList>
            <person name="Felix C."/>
            <person name="Meneses R."/>
            <person name="Goncalves M.F.M."/>
            <person name="Tilleman L."/>
            <person name="Duarte A.S."/>
            <person name="Jorrin-Novo J.V."/>
            <person name="Van De Peer Y."/>
            <person name="Deforce D."/>
            <person name="Van Nieuwerburgh F."/>
            <person name="Esteves A.C."/>
            <person name="Alves A."/>
        </authorList>
    </citation>
    <scope>NUCLEOTIDE SEQUENCE</scope>
    <source>
        <strain evidence="1">CBS 339.90</strain>
    </source>
</reference>
<organism evidence="1 2">
    <name type="scientific">Lasiodiplodia hormozganensis</name>
    <dbReference type="NCBI Taxonomy" id="869390"/>
    <lineage>
        <taxon>Eukaryota</taxon>
        <taxon>Fungi</taxon>
        <taxon>Dikarya</taxon>
        <taxon>Ascomycota</taxon>
        <taxon>Pezizomycotina</taxon>
        <taxon>Dothideomycetes</taxon>
        <taxon>Dothideomycetes incertae sedis</taxon>
        <taxon>Botryosphaeriales</taxon>
        <taxon>Botryosphaeriaceae</taxon>
        <taxon>Lasiodiplodia</taxon>
    </lineage>
</organism>
<proteinExistence type="predicted"/>